<name>A0A9W9HMX9_9EURO</name>
<evidence type="ECO:0000313" key="5">
    <source>
        <dbReference type="EMBL" id="KAJ5151182.1"/>
    </source>
</evidence>
<feature type="repeat" description="ANK" evidence="2">
    <location>
        <begin position="551"/>
        <end position="583"/>
    </location>
</feature>
<feature type="region of interest" description="Disordered" evidence="3">
    <location>
        <begin position="582"/>
        <end position="602"/>
    </location>
</feature>
<dbReference type="Gene3D" id="1.25.40.20">
    <property type="entry name" value="Ankyrin repeat-containing domain"/>
    <property type="match status" value="4"/>
</dbReference>
<dbReference type="Pfam" id="PF12796">
    <property type="entry name" value="Ank_2"/>
    <property type="match status" value="1"/>
</dbReference>
<feature type="compositionally biased region" description="Basic and acidic residues" evidence="3">
    <location>
        <begin position="582"/>
        <end position="599"/>
    </location>
</feature>
<keyword evidence="6" id="KW-1185">Reference proteome</keyword>
<dbReference type="RefSeq" id="XP_056538515.1">
    <property type="nucleotide sequence ID" value="XM_056692558.1"/>
</dbReference>
<dbReference type="Pfam" id="PF00023">
    <property type="entry name" value="Ank"/>
    <property type="match status" value="2"/>
</dbReference>
<dbReference type="InterPro" id="IPR002110">
    <property type="entry name" value="Ankyrin_rpt"/>
</dbReference>
<keyword evidence="1" id="KW-0677">Repeat</keyword>
<dbReference type="Pfam" id="PF24883">
    <property type="entry name" value="NPHP3_N"/>
    <property type="match status" value="1"/>
</dbReference>
<feature type="repeat" description="ANK" evidence="2">
    <location>
        <begin position="867"/>
        <end position="906"/>
    </location>
</feature>
<comment type="caution">
    <text evidence="5">The sequence shown here is derived from an EMBL/GenBank/DDBJ whole genome shotgun (WGS) entry which is preliminary data.</text>
</comment>
<dbReference type="GO" id="GO:0006508">
    <property type="term" value="P:proteolysis"/>
    <property type="evidence" value="ECO:0007669"/>
    <property type="project" value="InterPro"/>
</dbReference>
<dbReference type="Gene3D" id="3.40.50.300">
    <property type="entry name" value="P-loop containing nucleotide triphosphate hydrolases"/>
    <property type="match status" value="1"/>
</dbReference>
<dbReference type="InterPro" id="IPR001995">
    <property type="entry name" value="Peptidase_A2_cat"/>
</dbReference>
<proteinExistence type="predicted"/>
<dbReference type="GeneID" id="81431734"/>
<dbReference type="InterPro" id="IPR027417">
    <property type="entry name" value="P-loop_NTPase"/>
</dbReference>
<organism evidence="5 6">
    <name type="scientific">Penicillium canariense</name>
    <dbReference type="NCBI Taxonomy" id="189055"/>
    <lineage>
        <taxon>Eukaryota</taxon>
        <taxon>Fungi</taxon>
        <taxon>Dikarya</taxon>
        <taxon>Ascomycota</taxon>
        <taxon>Pezizomycotina</taxon>
        <taxon>Eurotiomycetes</taxon>
        <taxon>Eurotiomycetidae</taxon>
        <taxon>Eurotiales</taxon>
        <taxon>Aspergillaceae</taxon>
        <taxon>Penicillium</taxon>
    </lineage>
</organism>
<dbReference type="AlphaFoldDB" id="A0A9W9HMX9"/>
<dbReference type="SMART" id="SM00248">
    <property type="entry name" value="ANK"/>
    <property type="match status" value="10"/>
</dbReference>
<evidence type="ECO:0000313" key="6">
    <source>
        <dbReference type="Proteomes" id="UP001149163"/>
    </source>
</evidence>
<dbReference type="OrthoDB" id="21416at2759"/>
<gene>
    <name evidence="5" type="ORF">N7482_010434</name>
</gene>
<evidence type="ECO:0000256" key="2">
    <source>
        <dbReference type="PROSITE-ProRule" id="PRU00023"/>
    </source>
</evidence>
<dbReference type="EMBL" id="JAPQKN010000008">
    <property type="protein sequence ID" value="KAJ5151182.1"/>
    <property type="molecule type" value="Genomic_DNA"/>
</dbReference>
<sequence>MMLPSPAVGLPKNRATKPSFALIGSLDFQRRLGCCAPGTGTWVFDTPEYKSWHDGDLQTLLTIRGPLGSGKSVLAASIVNKLQQTESDVPCLFYFCPKRPHTPLLKSPWRKSLSFGLVLDWLVQAVEFVPGLQDTLEHLSQGLRGSSRHREWKWSDFDCVDVMQLWKLLVEAVEDFPKVYCVIDHVDAFQDPENVEFLKELLRWKDLHPGNVKILFTSNSVTPIDNEISLGMDNENLRQDVCTFLDAQLKTFGVPEDTKSKIGDALVSKSFLYVRLWLFLTQDSDIMSISQLLNERNPTLYALYDRILEKCRVGPLVAAEYRRTVLSLILYAARRLRRLEILAALEVQYGSQVNHQHLIQSAFGPLLEFVGDETPPSIHESFIAFVHDKNRSPESQGLVPVVSPADVHQHLGSISIKCLMGSLQKPEELADGNWGSTKAWDDAKKSHPLLDYAASNWFLHARELPNITGEFRELLLQWWGEGKECAARWIEEICKPDKKAISSIAPIHVAAWTGAPAMIPLALELGCSYNQRMSDGTSPLAVASMYGHEEHGDNAIDLAARQAHLNIVRILAEANANVNITEEEKERSNRSKRDSRRGTCDQAYPRSASAFSKALTARNMEVARYLISFANDPHDFAKGLDDAATEGNIPKIELLLSSPLANVNGKWSRDTPLFRAGLSHHYDTMKFLLERGADPNIASRGLRSHGCIVVGWKLGDPDSIPLHAVAGFGVGGMRYWRSVDEARLEKAQKCSWGRLYLTDEDGKSPLDKIGSDKKSLATIEILTKHGLKLDEARGPEGKIPLHSMVQGLRAMDVFDPTSLDPYVTDWNIADKDGNAILNLLIGSYASNPESISKLVQIGCDVQKKNKDGLTPLHTLCQHCISFNVEERDAVVKLLVKAGADIEAKDAKGCTPLHHLVQASTNRPSETQQLIPRFVHTSGSNINAIDEDGNGILHMLFQGEPSSIFTELVDLGADPRLTNFKEETIVHHLMKSRLAEKAAIPVDFVQRLLEYGLSSTARDRDGNTPLHILCRTRLSPKSDTWPSDQVVDVLLSADGGKKL</sequence>
<evidence type="ECO:0000256" key="3">
    <source>
        <dbReference type="SAM" id="MobiDB-lite"/>
    </source>
</evidence>
<dbReference type="PROSITE" id="PS50175">
    <property type="entry name" value="ASP_PROT_RETROV"/>
    <property type="match status" value="1"/>
</dbReference>
<dbReference type="PANTHER" id="PTHR10039">
    <property type="entry name" value="AMELOGENIN"/>
    <property type="match status" value="1"/>
</dbReference>
<keyword evidence="2" id="KW-0040">ANK repeat</keyword>
<feature type="repeat" description="ANK" evidence="2">
    <location>
        <begin position="668"/>
        <end position="700"/>
    </location>
</feature>
<dbReference type="PROSITE" id="PS50088">
    <property type="entry name" value="ANK_REPEAT"/>
    <property type="match status" value="3"/>
</dbReference>
<feature type="domain" description="Peptidase A2" evidence="4">
    <location>
        <begin position="685"/>
        <end position="773"/>
    </location>
</feature>
<evidence type="ECO:0000256" key="1">
    <source>
        <dbReference type="ARBA" id="ARBA00022737"/>
    </source>
</evidence>
<protein>
    <submittedName>
        <fullName evidence="5">Ankyrin repeat-containing protein</fullName>
    </submittedName>
</protein>
<dbReference type="PROSITE" id="PS50297">
    <property type="entry name" value="ANK_REP_REGION"/>
    <property type="match status" value="2"/>
</dbReference>
<accession>A0A9W9HMX9</accession>
<dbReference type="PANTHER" id="PTHR10039:SF14">
    <property type="entry name" value="NACHT DOMAIN-CONTAINING PROTEIN"/>
    <property type="match status" value="1"/>
</dbReference>
<dbReference type="GO" id="GO:0004190">
    <property type="term" value="F:aspartic-type endopeptidase activity"/>
    <property type="evidence" value="ECO:0007669"/>
    <property type="project" value="InterPro"/>
</dbReference>
<dbReference type="InterPro" id="IPR036770">
    <property type="entry name" value="Ankyrin_rpt-contain_sf"/>
</dbReference>
<dbReference type="Proteomes" id="UP001149163">
    <property type="component" value="Unassembled WGS sequence"/>
</dbReference>
<reference evidence="5" key="1">
    <citation type="submission" date="2022-11" db="EMBL/GenBank/DDBJ databases">
        <authorList>
            <person name="Petersen C."/>
        </authorList>
    </citation>
    <scope>NUCLEOTIDE SEQUENCE</scope>
    <source>
        <strain evidence="5">IBT 26290</strain>
    </source>
</reference>
<dbReference type="SUPFAM" id="SSF48403">
    <property type="entry name" value="Ankyrin repeat"/>
    <property type="match status" value="2"/>
</dbReference>
<reference evidence="5" key="2">
    <citation type="journal article" date="2023" name="IMA Fungus">
        <title>Comparative genomic study of the Penicillium genus elucidates a diverse pangenome and 15 lateral gene transfer events.</title>
        <authorList>
            <person name="Petersen C."/>
            <person name="Sorensen T."/>
            <person name="Nielsen M.R."/>
            <person name="Sondergaard T.E."/>
            <person name="Sorensen J.L."/>
            <person name="Fitzpatrick D.A."/>
            <person name="Frisvad J.C."/>
            <person name="Nielsen K.L."/>
        </authorList>
    </citation>
    <scope>NUCLEOTIDE SEQUENCE</scope>
    <source>
        <strain evidence="5">IBT 26290</strain>
    </source>
</reference>
<evidence type="ECO:0000259" key="4">
    <source>
        <dbReference type="PROSITE" id="PS50175"/>
    </source>
</evidence>
<dbReference type="InterPro" id="IPR056884">
    <property type="entry name" value="NPHP3-like_N"/>
</dbReference>
<dbReference type="SUPFAM" id="SSF52540">
    <property type="entry name" value="P-loop containing nucleoside triphosphate hydrolases"/>
    <property type="match status" value="1"/>
</dbReference>